<feature type="domain" description="Putative DNA-binding" evidence="1">
    <location>
        <begin position="6"/>
        <end position="98"/>
    </location>
</feature>
<evidence type="ECO:0000259" key="1">
    <source>
        <dbReference type="Pfam" id="PF09836"/>
    </source>
</evidence>
<sequence length="262" mass="29116">MMKLEQIQADFAQALMDPDFMESLAPQLQVSARQSERFAYYRGNMAGIWASALKNAYPVLLQLVGIDFFEEMAKAYGRAYPSQSGDLNQFGAQLSDFLSDSDFISDYPYFEDIARLEWQLHCAYYAADAQVLSLRDAVMAAEQSGQDLASAILIPHPAVGLFVSPMSAVEIWLAHQEGESMEFPAVMQKENFALISRPQWQALVSPLSKADYLALQSLFQKTSVGDALELALSEDAQFDIGAALQRWFSDGSFTQINFLSGL</sequence>
<dbReference type="InterPro" id="IPR018640">
    <property type="entry name" value="DUF2063"/>
</dbReference>
<dbReference type="Gene3D" id="1.10.150.690">
    <property type="entry name" value="DUF2063"/>
    <property type="match status" value="1"/>
</dbReference>
<name>A0A923HB05_9BURK</name>
<keyword evidence="3" id="KW-1185">Reference proteome</keyword>
<protein>
    <submittedName>
        <fullName evidence="2">DNA-binding domain-containing protein</fullName>
    </submittedName>
</protein>
<accession>A0A923HB05</accession>
<organism evidence="2 3">
    <name type="scientific">Undibacterium jejuense</name>
    <dbReference type="NCBI Taxonomy" id="1344949"/>
    <lineage>
        <taxon>Bacteria</taxon>
        <taxon>Pseudomonadati</taxon>
        <taxon>Pseudomonadota</taxon>
        <taxon>Betaproteobacteria</taxon>
        <taxon>Burkholderiales</taxon>
        <taxon>Oxalobacteraceae</taxon>
        <taxon>Undibacterium</taxon>
    </lineage>
</organism>
<gene>
    <name evidence="2" type="ORF">H8K32_00495</name>
</gene>
<reference evidence="2" key="1">
    <citation type="submission" date="2020-08" db="EMBL/GenBank/DDBJ databases">
        <title>Novel species isolated from subtropical streams in China.</title>
        <authorList>
            <person name="Lu H."/>
        </authorList>
    </citation>
    <scope>NUCLEOTIDE SEQUENCE</scope>
    <source>
        <strain evidence="2">KACC 12607</strain>
    </source>
</reference>
<evidence type="ECO:0000313" key="2">
    <source>
        <dbReference type="EMBL" id="MBC3860566.1"/>
    </source>
</evidence>
<dbReference type="EMBL" id="JACOFV010000001">
    <property type="protein sequence ID" value="MBC3860566.1"/>
    <property type="molecule type" value="Genomic_DNA"/>
</dbReference>
<dbReference type="GO" id="GO:0003677">
    <property type="term" value="F:DNA binding"/>
    <property type="evidence" value="ECO:0007669"/>
    <property type="project" value="UniProtKB-KW"/>
</dbReference>
<keyword evidence="2" id="KW-0238">DNA-binding</keyword>
<dbReference type="AlphaFoldDB" id="A0A923HB05"/>
<dbReference type="Proteomes" id="UP000634011">
    <property type="component" value="Unassembled WGS sequence"/>
</dbReference>
<evidence type="ECO:0000313" key="3">
    <source>
        <dbReference type="Proteomes" id="UP000634011"/>
    </source>
</evidence>
<dbReference type="InterPro" id="IPR044922">
    <property type="entry name" value="DUF2063_N_sf"/>
</dbReference>
<dbReference type="Pfam" id="PF09836">
    <property type="entry name" value="DUF2063"/>
    <property type="match status" value="1"/>
</dbReference>
<dbReference type="RefSeq" id="WP_186910511.1">
    <property type="nucleotide sequence ID" value="NZ_JACOFV010000001.1"/>
</dbReference>
<proteinExistence type="predicted"/>
<comment type="caution">
    <text evidence="2">The sequence shown here is derived from an EMBL/GenBank/DDBJ whole genome shotgun (WGS) entry which is preliminary data.</text>
</comment>